<evidence type="ECO:0000256" key="2">
    <source>
        <dbReference type="ARBA" id="ARBA00022963"/>
    </source>
</evidence>
<feature type="short sequence motif" description="GXGXXG" evidence="4">
    <location>
        <begin position="31"/>
        <end position="36"/>
    </location>
</feature>
<evidence type="ECO:0000256" key="3">
    <source>
        <dbReference type="ARBA" id="ARBA00023098"/>
    </source>
</evidence>
<dbReference type="PANTHER" id="PTHR14226">
    <property type="entry name" value="NEUROPATHY TARGET ESTERASE/SWISS CHEESE D.MELANOGASTER"/>
    <property type="match status" value="1"/>
</dbReference>
<evidence type="ECO:0000313" key="8">
    <source>
        <dbReference type="Proteomes" id="UP000002139"/>
    </source>
</evidence>
<dbReference type="EMBL" id="AM746676">
    <property type="protein sequence ID" value="CAN95793.1"/>
    <property type="molecule type" value="Genomic_DNA"/>
</dbReference>
<keyword evidence="2 4" id="KW-0442">Lipid degradation</keyword>
<feature type="short sequence motif" description="DGA/G" evidence="4">
    <location>
        <begin position="265"/>
        <end position="267"/>
    </location>
</feature>
<organism evidence="7 8">
    <name type="scientific">Sorangium cellulosum (strain So ce56)</name>
    <name type="common">Polyangium cellulosum (strain So ce56)</name>
    <dbReference type="NCBI Taxonomy" id="448385"/>
    <lineage>
        <taxon>Bacteria</taxon>
        <taxon>Pseudomonadati</taxon>
        <taxon>Myxococcota</taxon>
        <taxon>Polyangia</taxon>
        <taxon>Polyangiales</taxon>
        <taxon>Polyangiaceae</taxon>
        <taxon>Sorangium</taxon>
    </lineage>
</organism>
<proteinExistence type="predicted"/>
<reference evidence="7 8" key="1">
    <citation type="journal article" date="2007" name="Nat. Biotechnol.">
        <title>Complete genome sequence of the myxobacterium Sorangium cellulosum.</title>
        <authorList>
            <person name="Schneiker S."/>
            <person name="Perlova O."/>
            <person name="Kaiser O."/>
            <person name="Gerth K."/>
            <person name="Alici A."/>
            <person name="Altmeyer M.O."/>
            <person name="Bartels D."/>
            <person name="Bekel T."/>
            <person name="Beyer S."/>
            <person name="Bode E."/>
            <person name="Bode H.B."/>
            <person name="Bolten C.J."/>
            <person name="Choudhuri J.V."/>
            <person name="Doss S."/>
            <person name="Elnakady Y.A."/>
            <person name="Frank B."/>
            <person name="Gaigalat L."/>
            <person name="Goesmann A."/>
            <person name="Groeger C."/>
            <person name="Gross F."/>
            <person name="Jelsbak L."/>
            <person name="Jelsbak L."/>
            <person name="Kalinowski J."/>
            <person name="Kegler C."/>
            <person name="Knauber T."/>
            <person name="Konietzny S."/>
            <person name="Kopp M."/>
            <person name="Krause L."/>
            <person name="Krug D."/>
            <person name="Linke B."/>
            <person name="Mahmud T."/>
            <person name="Martinez-Arias R."/>
            <person name="McHardy A.C."/>
            <person name="Merai M."/>
            <person name="Meyer F."/>
            <person name="Mormann S."/>
            <person name="Munoz-Dorado J."/>
            <person name="Perez J."/>
            <person name="Pradella S."/>
            <person name="Rachid S."/>
            <person name="Raddatz G."/>
            <person name="Rosenau F."/>
            <person name="Rueckert C."/>
            <person name="Sasse F."/>
            <person name="Scharfe M."/>
            <person name="Schuster S.C."/>
            <person name="Suen G."/>
            <person name="Treuner-Lange A."/>
            <person name="Velicer G.J."/>
            <person name="Vorholter F.-J."/>
            <person name="Weissman K.J."/>
            <person name="Welch R.D."/>
            <person name="Wenzel S.C."/>
            <person name="Whitworth D.E."/>
            <person name="Wilhelm S."/>
            <person name="Wittmann C."/>
            <person name="Bloecker H."/>
            <person name="Puehler A."/>
            <person name="Mueller R."/>
        </authorList>
    </citation>
    <scope>NUCLEOTIDE SEQUENCE [LARGE SCALE GENOMIC DNA]</scope>
    <source>
        <strain evidence="8">So ce56</strain>
    </source>
</reference>
<evidence type="ECO:0000313" key="7">
    <source>
        <dbReference type="EMBL" id="CAN95793.1"/>
    </source>
</evidence>
<dbReference type="AlphaFoldDB" id="A9G3S5"/>
<sequence length="461" mass="50412">MSEQDQTAEFQVKPWAPLSTPMAPIAIVLTGAGARGAYEAGFVSRLLLELKKTRPTILIGTSAGAINAALLASLAARTPEEASNELVERWQRIHKEMVLGPVLRSLLYAGAKYVTGVLAGTNGPTSLLDTRPLRTSLADPALIDWDVIHDNLQVRPTDCESDGRVDGSLQVRPKDCRSNGRADRNMPMIDVLAVATTESGSGRTKIFYQMGTNSCARAPRNDDDRAIDYVRTRLSPDHVLASAAIPVLFPPTRIGSPARGRFYVDGGVRLNAPLQPALAFGAKGIIVVSTDSRRYGASAAVNIHEWPSLQDHVLQLMRVITSDRMIEEVRKQVEENYVAQQQGAPFTPIIFGGPSGQENVGSVAARALEDILRGKRKLKHRDLWLLYLLTSVSPYSRPDVLSYVLFNPQFISAAVRAGVQDADALIEDAKTYSEGEDTEQSLWNVLQMREHAKVHRSQPCT</sequence>
<dbReference type="Gene3D" id="3.40.1090.10">
    <property type="entry name" value="Cytosolic phospholipase A2 catalytic domain"/>
    <property type="match status" value="2"/>
</dbReference>
<dbReference type="InterPro" id="IPR050301">
    <property type="entry name" value="NTE"/>
</dbReference>
<dbReference type="KEGG" id="scl:sce5630"/>
<evidence type="ECO:0000256" key="1">
    <source>
        <dbReference type="ARBA" id="ARBA00022801"/>
    </source>
</evidence>
<feature type="active site" description="Nucleophile" evidence="4">
    <location>
        <position position="62"/>
    </location>
</feature>
<name>A9G3S5_SORC5</name>
<dbReference type="HOGENOM" id="CLU_042893_0_0_7"/>
<keyword evidence="3 4" id="KW-0443">Lipid metabolism</keyword>
<dbReference type="BioCyc" id="SCEL448385:SCE_RS28935-MONOMER"/>
<dbReference type="PANTHER" id="PTHR14226:SF57">
    <property type="entry name" value="BLR7027 PROTEIN"/>
    <property type="match status" value="1"/>
</dbReference>
<keyword evidence="8" id="KW-1185">Reference proteome</keyword>
<dbReference type="GO" id="GO:0016042">
    <property type="term" value="P:lipid catabolic process"/>
    <property type="evidence" value="ECO:0007669"/>
    <property type="project" value="UniProtKB-UniRule"/>
</dbReference>
<gene>
    <name evidence="7" type="ordered locus">sce5630</name>
</gene>
<dbReference type="Pfam" id="PF01734">
    <property type="entry name" value="Patatin"/>
    <property type="match status" value="1"/>
</dbReference>
<feature type="short sequence motif" description="GXSXG" evidence="4">
    <location>
        <begin position="60"/>
        <end position="64"/>
    </location>
</feature>
<dbReference type="InterPro" id="IPR002641">
    <property type="entry name" value="PNPLA_dom"/>
</dbReference>
<feature type="region of interest" description="Disordered" evidence="5">
    <location>
        <begin position="159"/>
        <end position="180"/>
    </location>
</feature>
<dbReference type="eggNOG" id="COG1752">
    <property type="taxonomic scope" value="Bacteria"/>
</dbReference>
<protein>
    <recommendedName>
        <fullName evidence="6">PNPLA domain-containing protein</fullName>
    </recommendedName>
</protein>
<dbReference type="Proteomes" id="UP000002139">
    <property type="component" value="Chromosome"/>
</dbReference>
<dbReference type="SUPFAM" id="SSF52151">
    <property type="entry name" value="FabD/lysophospholipase-like"/>
    <property type="match status" value="1"/>
</dbReference>
<evidence type="ECO:0000259" key="6">
    <source>
        <dbReference type="PROSITE" id="PS51635"/>
    </source>
</evidence>
<keyword evidence="1 4" id="KW-0378">Hydrolase</keyword>
<dbReference type="InterPro" id="IPR016035">
    <property type="entry name" value="Acyl_Trfase/lysoPLipase"/>
</dbReference>
<dbReference type="GO" id="GO:0016787">
    <property type="term" value="F:hydrolase activity"/>
    <property type="evidence" value="ECO:0007669"/>
    <property type="project" value="UniProtKB-UniRule"/>
</dbReference>
<dbReference type="PROSITE" id="PS51635">
    <property type="entry name" value="PNPLA"/>
    <property type="match status" value="1"/>
</dbReference>
<evidence type="ECO:0000256" key="5">
    <source>
        <dbReference type="SAM" id="MobiDB-lite"/>
    </source>
</evidence>
<feature type="domain" description="PNPLA" evidence="6">
    <location>
        <begin position="27"/>
        <end position="278"/>
    </location>
</feature>
<accession>A9G3S5</accession>
<dbReference type="RefSeq" id="WP_012238258.1">
    <property type="nucleotide sequence ID" value="NC_010162.1"/>
</dbReference>
<feature type="active site" description="Proton acceptor" evidence="4">
    <location>
        <position position="265"/>
    </location>
</feature>
<evidence type="ECO:0000256" key="4">
    <source>
        <dbReference type="PROSITE-ProRule" id="PRU01161"/>
    </source>
</evidence>